<dbReference type="Proteomes" id="UP000023152">
    <property type="component" value="Unassembled WGS sequence"/>
</dbReference>
<dbReference type="AlphaFoldDB" id="X6MYU5"/>
<gene>
    <name evidence="1" type="ORF">RFI_18268</name>
</gene>
<organism evidence="1 2">
    <name type="scientific">Reticulomyxa filosa</name>
    <dbReference type="NCBI Taxonomy" id="46433"/>
    <lineage>
        <taxon>Eukaryota</taxon>
        <taxon>Sar</taxon>
        <taxon>Rhizaria</taxon>
        <taxon>Retaria</taxon>
        <taxon>Foraminifera</taxon>
        <taxon>Monothalamids</taxon>
        <taxon>Reticulomyxidae</taxon>
        <taxon>Reticulomyxa</taxon>
    </lineage>
</organism>
<accession>X6MYU5</accession>
<name>X6MYU5_RETFI</name>
<proteinExistence type="predicted"/>
<keyword evidence="2" id="KW-1185">Reference proteome</keyword>
<sequence>MIVFGLDLISDCMFFFFRLCVCLSDLPFVFRNKSTVKKQRKKVTRLIIITMIITNQINAIDLSLGNYEVSQMFESAFSLHGDSINAIAQHLQLVPSYAQHADAKTGLTKKKKKKREEITRGKVLALLS</sequence>
<comment type="caution">
    <text evidence="1">The sequence shown here is derived from an EMBL/GenBank/DDBJ whole genome shotgun (WGS) entry which is preliminary data.</text>
</comment>
<evidence type="ECO:0000313" key="1">
    <source>
        <dbReference type="EMBL" id="ETO18971.1"/>
    </source>
</evidence>
<reference evidence="1 2" key="1">
    <citation type="journal article" date="2013" name="Curr. Biol.">
        <title>The Genome of the Foraminiferan Reticulomyxa filosa.</title>
        <authorList>
            <person name="Glockner G."/>
            <person name="Hulsmann N."/>
            <person name="Schleicher M."/>
            <person name="Noegel A.A."/>
            <person name="Eichinger L."/>
            <person name="Gallinger C."/>
            <person name="Pawlowski J."/>
            <person name="Sierra R."/>
            <person name="Euteneuer U."/>
            <person name="Pillet L."/>
            <person name="Moustafa A."/>
            <person name="Platzer M."/>
            <person name="Groth M."/>
            <person name="Szafranski K."/>
            <person name="Schliwa M."/>
        </authorList>
    </citation>
    <scope>NUCLEOTIDE SEQUENCE [LARGE SCALE GENOMIC DNA]</scope>
</reference>
<protein>
    <submittedName>
        <fullName evidence="1">Uncharacterized protein</fullName>
    </submittedName>
</protein>
<evidence type="ECO:0000313" key="2">
    <source>
        <dbReference type="Proteomes" id="UP000023152"/>
    </source>
</evidence>
<dbReference type="EMBL" id="ASPP01014188">
    <property type="protein sequence ID" value="ETO18971.1"/>
    <property type="molecule type" value="Genomic_DNA"/>
</dbReference>